<evidence type="ECO:0000256" key="1">
    <source>
        <dbReference type="SAM" id="MobiDB-lite"/>
    </source>
</evidence>
<dbReference type="EMBL" id="JACVVK020000071">
    <property type="protein sequence ID" value="KAK7495843.1"/>
    <property type="molecule type" value="Genomic_DNA"/>
</dbReference>
<feature type="compositionally biased region" description="Polar residues" evidence="1">
    <location>
        <begin position="40"/>
        <end position="54"/>
    </location>
</feature>
<evidence type="ECO:0000313" key="2">
    <source>
        <dbReference type="EMBL" id="KAK7495843.1"/>
    </source>
</evidence>
<reference evidence="2 3" key="1">
    <citation type="journal article" date="2023" name="Sci. Data">
        <title>Genome assembly of the Korean intertidal mud-creeper Batillaria attramentaria.</title>
        <authorList>
            <person name="Patra A.K."/>
            <person name="Ho P.T."/>
            <person name="Jun S."/>
            <person name="Lee S.J."/>
            <person name="Kim Y."/>
            <person name="Won Y.J."/>
        </authorList>
    </citation>
    <scope>NUCLEOTIDE SEQUENCE [LARGE SCALE GENOMIC DNA]</scope>
    <source>
        <strain evidence="2">Wonlab-2016</strain>
    </source>
</reference>
<proteinExistence type="predicted"/>
<sequence length="131" mass="14341">MDLPQETFDRLVKQAETLGLTHTGDAVLNYIQQAIDRQGLSPSRFSPSTDNRASIQCPPAPIGNSTVSQGASSTGQHHPLKRFGSVRHQPRGRTPVPSGVYRNCGGTGQFSALRQLPIRQTPVKLCRHRLM</sequence>
<accession>A0ABD0L9A3</accession>
<dbReference type="Proteomes" id="UP001519460">
    <property type="component" value="Unassembled WGS sequence"/>
</dbReference>
<comment type="caution">
    <text evidence="2">The sequence shown here is derived from an EMBL/GenBank/DDBJ whole genome shotgun (WGS) entry which is preliminary data.</text>
</comment>
<gene>
    <name evidence="2" type="ORF">BaRGS_00012833</name>
</gene>
<feature type="region of interest" description="Disordered" evidence="1">
    <location>
        <begin position="39"/>
        <end position="102"/>
    </location>
</feature>
<feature type="compositionally biased region" description="Polar residues" evidence="1">
    <location>
        <begin position="63"/>
        <end position="76"/>
    </location>
</feature>
<dbReference type="AlphaFoldDB" id="A0ABD0L9A3"/>
<name>A0ABD0L9A3_9CAEN</name>
<evidence type="ECO:0000313" key="3">
    <source>
        <dbReference type="Proteomes" id="UP001519460"/>
    </source>
</evidence>
<protein>
    <submittedName>
        <fullName evidence="2">Uncharacterized protein</fullName>
    </submittedName>
</protein>
<organism evidence="2 3">
    <name type="scientific">Batillaria attramentaria</name>
    <dbReference type="NCBI Taxonomy" id="370345"/>
    <lineage>
        <taxon>Eukaryota</taxon>
        <taxon>Metazoa</taxon>
        <taxon>Spiralia</taxon>
        <taxon>Lophotrochozoa</taxon>
        <taxon>Mollusca</taxon>
        <taxon>Gastropoda</taxon>
        <taxon>Caenogastropoda</taxon>
        <taxon>Sorbeoconcha</taxon>
        <taxon>Cerithioidea</taxon>
        <taxon>Batillariidae</taxon>
        <taxon>Batillaria</taxon>
    </lineage>
</organism>
<keyword evidence="3" id="KW-1185">Reference proteome</keyword>
<feature type="compositionally biased region" description="Basic residues" evidence="1">
    <location>
        <begin position="78"/>
        <end position="91"/>
    </location>
</feature>